<feature type="region of interest" description="Disordered" evidence="3">
    <location>
        <begin position="498"/>
        <end position="708"/>
    </location>
</feature>
<feature type="compositionally biased region" description="Basic and acidic residues" evidence="3">
    <location>
        <begin position="670"/>
        <end position="693"/>
    </location>
</feature>
<feature type="compositionally biased region" description="Basic and acidic residues" evidence="3">
    <location>
        <begin position="568"/>
        <end position="578"/>
    </location>
</feature>
<dbReference type="GO" id="GO:0019888">
    <property type="term" value="F:protein phosphatase regulator activity"/>
    <property type="evidence" value="ECO:0000318"/>
    <property type="project" value="GO_Central"/>
</dbReference>
<dbReference type="AlphaFoldDB" id="A2G4P2"/>
<dbReference type="Proteomes" id="UP000001542">
    <property type="component" value="Unassembled WGS sequence"/>
</dbReference>
<dbReference type="VEuPathDB" id="TrichDB:TVAG_293360"/>
<evidence type="ECO:0000256" key="3">
    <source>
        <dbReference type="SAM" id="MobiDB-lite"/>
    </source>
</evidence>
<dbReference type="KEGG" id="tva:4745531"/>
<sequence>MWGVKTKIDTLLEDPKVTVEELLKCDDIQGLYRMNSPKLVSFLTQPNTIKEMFNILKKSNNFQFVRKILGLHISPNTTIIHTIIESGNLVDSLLSVLACENEIHRYVTGAVASIVLKMFENWPRDTYNILSSTSNNYNRLIKASHIPGIFHLLNRFVTDSETQNSGKIFVWILYLSLMDEHGPGCKVPNTVVSSPCYNKKPLRLQPIHRSKCLELLCAYFNEFIDDSTDIFNAVNTGLPLLLQDSSDDHERAMVFKLGLTLNPNQVLGLAAVSIVNCFKSSDILLQYSLLYITAFEVNIGYKSIELFLYRLLSSKSYNNFVMIAASKMLASIIAESHDRILIENVKQIVGHCFQKESSLAMKSFRSSLLIATKGEEIDTESETSGDRVDESAFMFDRIKIDQSFISSLQSKANVIDQNKSFVPQFSVRELWRGDDIPKMEKLFRTLEKIDYTSKKAQQKPQSQQQKPKEQPKEQPPQRKPALRQIQSDDEEFALEEIEVTDPAPPQTQISFPPSPGRPFVEISSGSGPLTVQESTKEPRPLVEVPKDFKPIPKVLHLNPASPRVALRRNADPFAEKVSPRSNGSKKHETPNRKRPSPLKRDAISSDSDSDSEDSSSDDYEYEYVEIDEDEQDEIMGKAKKNEAPKKDEPQNIQKVREMIYNQLSKSSSENSKDVNKSEKSSKSDKTKNSESKRNSPKKSSKGKYNIEKVVDDMFIEPTMKKPTLNRRVLVVEVPERVVKLKVCLLDCFDDLSSVMAPSEDKTPKTLDPEPVSTKRRTHRHNSVVRTLPGDEIKEEKKRSHKHKSPQ</sequence>
<evidence type="ECO:0000313" key="5">
    <source>
        <dbReference type="Proteomes" id="UP000001542"/>
    </source>
</evidence>
<name>A2G4P2_TRIV3</name>
<dbReference type="GO" id="GO:0019903">
    <property type="term" value="F:protein phosphatase binding"/>
    <property type="evidence" value="ECO:0007669"/>
    <property type="project" value="InterPro"/>
</dbReference>
<dbReference type="SMR" id="A2G4P2"/>
<gene>
    <name evidence="4" type="ORF">TVAG_293360</name>
</gene>
<reference evidence="4" key="1">
    <citation type="submission" date="2006-10" db="EMBL/GenBank/DDBJ databases">
        <authorList>
            <person name="Amadeo P."/>
            <person name="Zhao Q."/>
            <person name="Wortman J."/>
            <person name="Fraser-Liggett C."/>
            <person name="Carlton J."/>
        </authorList>
    </citation>
    <scope>NUCLEOTIDE SEQUENCE</scope>
    <source>
        <strain evidence="4">G3</strain>
    </source>
</reference>
<feature type="region of interest" description="Disordered" evidence="3">
    <location>
        <begin position="754"/>
        <end position="806"/>
    </location>
</feature>
<protein>
    <submittedName>
        <fullName evidence="4">Uncharacterized protein</fullName>
    </submittedName>
</protein>
<proteinExistence type="inferred from homology"/>
<dbReference type="PANTHER" id="PTHR12634">
    <property type="entry name" value="SIT4 YEAST -ASSOCIATING PROTEIN-RELATED"/>
    <property type="match status" value="1"/>
</dbReference>
<feature type="compositionally biased region" description="Basic and acidic residues" evidence="3">
    <location>
        <begin position="634"/>
        <end position="657"/>
    </location>
</feature>
<evidence type="ECO:0000256" key="1">
    <source>
        <dbReference type="ARBA" id="ARBA00006180"/>
    </source>
</evidence>
<dbReference type="VEuPathDB" id="TrichDB:TVAGG3_0348580"/>
<evidence type="ECO:0000256" key="2">
    <source>
        <dbReference type="ARBA" id="ARBA00023306"/>
    </source>
</evidence>
<feature type="compositionally biased region" description="Basic and acidic residues" evidence="3">
    <location>
        <begin position="788"/>
        <end position="797"/>
    </location>
</feature>
<feature type="compositionally biased region" description="Polar residues" evidence="3">
    <location>
        <begin position="523"/>
        <end position="533"/>
    </location>
</feature>
<dbReference type="InParanoid" id="A2G4P2"/>
<feature type="compositionally biased region" description="Acidic residues" evidence="3">
    <location>
        <begin position="607"/>
        <end position="633"/>
    </location>
</feature>
<reference evidence="4" key="2">
    <citation type="journal article" date="2007" name="Science">
        <title>Draft genome sequence of the sexually transmitted pathogen Trichomonas vaginalis.</title>
        <authorList>
            <person name="Carlton J.M."/>
            <person name="Hirt R.P."/>
            <person name="Silva J.C."/>
            <person name="Delcher A.L."/>
            <person name="Schatz M."/>
            <person name="Zhao Q."/>
            <person name="Wortman J.R."/>
            <person name="Bidwell S.L."/>
            <person name="Alsmark U.C.M."/>
            <person name="Besteiro S."/>
            <person name="Sicheritz-Ponten T."/>
            <person name="Noel C.J."/>
            <person name="Dacks J.B."/>
            <person name="Foster P.G."/>
            <person name="Simillion C."/>
            <person name="Van de Peer Y."/>
            <person name="Miranda-Saavedra D."/>
            <person name="Barton G.J."/>
            <person name="Westrop G.D."/>
            <person name="Mueller S."/>
            <person name="Dessi D."/>
            <person name="Fiori P.L."/>
            <person name="Ren Q."/>
            <person name="Paulsen I."/>
            <person name="Zhang H."/>
            <person name="Bastida-Corcuera F.D."/>
            <person name="Simoes-Barbosa A."/>
            <person name="Brown M.T."/>
            <person name="Hayes R.D."/>
            <person name="Mukherjee M."/>
            <person name="Okumura C.Y."/>
            <person name="Schneider R."/>
            <person name="Smith A.J."/>
            <person name="Vanacova S."/>
            <person name="Villalvazo M."/>
            <person name="Haas B.J."/>
            <person name="Pertea M."/>
            <person name="Feldblyum T.V."/>
            <person name="Utterback T.R."/>
            <person name="Shu C.L."/>
            <person name="Osoegawa K."/>
            <person name="de Jong P.J."/>
            <person name="Hrdy I."/>
            <person name="Horvathova L."/>
            <person name="Zubacova Z."/>
            <person name="Dolezal P."/>
            <person name="Malik S.B."/>
            <person name="Logsdon J.M. Jr."/>
            <person name="Henze K."/>
            <person name="Gupta A."/>
            <person name="Wang C.C."/>
            <person name="Dunne R.L."/>
            <person name="Upcroft J.A."/>
            <person name="Upcroft P."/>
            <person name="White O."/>
            <person name="Salzberg S.L."/>
            <person name="Tang P."/>
            <person name="Chiu C.-H."/>
            <person name="Lee Y.-S."/>
            <person name="Embley T.M."/>
            <person name="Coombs G.H."/>
            <person name="Mottram J.C."/>
            <person name="Tachezy J."/>
            <person name="Fraser-Liggett C.M."/>
            <person name="Johnson P.J."/>
        </authorList>
    </citation>
    <scope>NUCLEOTIDE SEQUENCE [LARGE SCALE GENOMIC DNA]</scope>
    <source>
        <strain evidence="4">G3</strain>
    </source>
</reference>
<dbReference type="GO" id="GO:0009966">
    <property type="term" value="P:regulation of signal transduction"/>
    <property type="evidence" value="ECO:0000318"/>
    <property type="project" value="GO_Central"/>
</dbReference>
<dbReference type="InterPro" id="IPR007587">
    <property type="entry name" value="SAPS"/>
</dbReference>
<evidence type="ECO:0000313" key="4">
    <source>
        <dbReference type="EMBL" id="EAX87873.1"/>
    </source>
</evidence>
<accession>A2G4P2</accession>
<feature type="compositionally biased region" description="Basic and acidic residues" evidence="3">
    <location>
        <begin position="466"/>
        <end position="476"/>
    </location>
</feature>
<comment type="similarity">
    <text evidence="1">Belongs to the SAPS family.</text>
</comment>
<dbReference type="EMBL" id="DS114384">
    <property type="protein sequence ID" value="EAX87873.1"/>
    <property type="molecule type" value="Genomic_DNA"/>
</dbReference>
<dbReference type="PANTHER" id="PTHR12634:SF8">
    <property type="entry name" value="FIERY MOUNTAIN, ISOFORM D"/>
    <property type="match status" value="1"/>
</dbReference>
<feature type="compositionally biased region" description="Low complexity" evidence="3">
    <location>
        <begin position="454"/>
        <end position="465"/>
    </location>
</feature>
<keyword evidence="2" id="KW-0131">Cell cycle</keyword>
<feature type="region of interest" description="Disordered" evidence="3">
    <location>
        <begin position="452"/>
        <end position="483"/>
    </location>
</feature>
<keyword evidence="5" id="KW-1185">Reference proteome</keyword>
<organism evidence="4 5">
    <name type="scientific">Trichomonas vaginalis (strain ATCC PRA-98 / G3)</name>
    <dbReference type="NCBI Taxonomy" id="412133"/>
    <lineage>
        <taxon>Eukaryota</taxon>
        <taxon>Metamonada</taxon>
        <taxon>Parabasalia</taxon>
        <taxon>Trichomonadida</taxon>
        <taxon>Trichomonadidae</taxon>
        <taxon>Trichomonas</taxon>
    </lineage>
</organism>
<feature type="compositionally biased region" description="Basic and acidic residues" evidence="3">
    <location>
        <begin position="534"/>
        <end position="550"/>
    </location>
</feature>
<dbReference type="RefSeq" id="XP_001300803.1">
    <property type="nucleotide sequence ID" value="XM_001300802.1"/>
</dbReference>
<feature type="compositionally biased region" description="Basic and acidic residues" evidence="3">
    <location>
        <begin position="758"/>
        <end position="767"/>
    </location>
</feature>
<feature type="compositionally biased region" description="Basic residues" evidence="3">
    <location>
        <begin position="773"/>
        <end position="782"/>
    </location>
</feature>
<dbReference type="OrthoDB" id="10672410at2759"/>